<name>A0A179FGF6_METCM</name>
<organism evidence="3 4">
    <name type="scientific">Pochonia chlamydosporia 170</name>
    <dbReference type="NCBI Taxonomy" id="1380566"/>
    <lineage>
        <taxon>Eukaryota</taxon>
        <taxon>Fungi</taxon>
        <taxon>Dikarya</taxon>
        <taxon>Ascomycota</taxon>
        <taxon>Pezizomycotina</taxon>
        <taxon>Sordariomycetes</taxon>
        <taxon>Hypocreomycetidae</taxon>
        <taxon>Hypocreales</taxon>
        <taxon>Clavicipitaceae</taxon>
        <taxon>Pochonia</taxon>
    </lineage>
</organism>
<dbReference type="GeneID" id="28848843"/>
<accession>A0A179FGF6</accession>
<evidence type="ECO:0000256" key="2">
    <source>
        <dbReference type="SAM" id="SignalP"/>
    </source>
</evidence>
<proteinExistence type="predicted"/>
<gene>
    <name evidence="3" type="ORF">VFPPC_05702</name>
</gene>
<comment type="caution">
    <text evidence="3">The sequence shown here is derived from an EMBL/GenBank/DDBJ whole genome shotgun (WGS) entry which is preliminary data.</text>
</comment>
<keyword evidence="2" id="KW-0732">Signal</keyword>
<feature type="signal peptide" evidence="2">
    <location>
        <begin position="1"/>
        <end position="18"/>
    </location>
</feature>
<feature type="chain" id="PRO_5008101698" evidence="2">
    <location>
        <begin position="19"/>
        <end position="124"/>
    </location>
</feature>
<keyword evidence="4" id="KW-1185">Reference proteome</keyword>
<evidence type="ECO:0000313" key="3">
    <source>
        <dbReference type="EMBL" id="OAQ64428.1"/>
    </source>
</evidence>
<feature type="compositionally biased region" description="Basic residues" evidence="1">
    <location>
        <begin position="30"/>
        <end position="42"/>
    </location>
</feature>
<dbReference type="RefSeq" id="XP_018141742.1">
    <property type="nucleotide sequence ID" value="XM_018284849.1"/>
</dbReference>
<protein>
    <submittedName>
        <fullName evidence="3">Uncharacterized protein</fullName>
    </submittedName>
</protein>
<dbReference type="KEGG" id="pchm:VFPPC_05702"/>
<dbReference type="EMBL" id="LSBJ02000005">
    <property type="protein sequence ID" value="OAQ64428.1"/>
    <property type="molecule type" value="Genomic_DNA"/>
</dbReference>
<dbReference type="Proteomes" id="UP000078397">
    <property type="component" value="Unassembled WGS sequence"/>
</dbReference>
<feature type="region of interest" description="Disordered" evidence="1">
    <location>
        <begin position="27"/>
        <end position="48"/>
    </location>
</feature>
<sequence length="124" mass="13819">MKFTAILVIALFASLIEAVLPPKTPAKAAKAAKARRPRKRNTTRVQRNTRGWDARVHVTRGVTLGVRDCRNPWGSTKYGACIVFENWKRKEVPCGDYSVRLTIPLITVFGMGDMQNALRGCSFA</sequence>
<evidence type="ECO:0000313" key="4">
    <source>
        <dbReference type="Proteomes" id="UP000078397"/>
    </source>
</evidence>
<reference evidence="3 4" key="1">
    <citation type="journal article" date="2016" name="PLoS Pathog.">
        <title>Biosynthesis of antibiotic leucinostatins in bio-control fungus Purpureocillium lilacinum and their inhibition on phytophthora revealed by genome mining.</title>
        <authorList>
            <person name="Wang G."/>
            <person name="Liu Z."/>
            <person name="Lin R."/>
            <person name="Li E."/>
            <person name="Mao Z."/>
            <person name="Ling J."/>
            <person name="Yang Y."/>
            <person name="Yin W.B."/>
            <person name="Xie B."/>
        </authorList>
    </citation>
    <scope>NUCLEOTIDE SEQUENCE [LARGE SCALE GENOMIC DNA]</scope>
    <source>
        <strain evidence="3">170</strain>
    </source>
</reference>
<dbReference type="AlphaFoldDB" id="A0A179FGF6"/>
<evidence type="ECO:0000256" key="1">
    <source>
        <dbReference type="SAM" id="MobiDB-lite"/>
    </source>
</evidence>